<dbReference type="SUPFAM" id="SSF55961">
    <property type="entry name" value="Bet v1-like"/>
    <property type="match status" value="2"/>
</dbReference>
<evidence type="ECO:0000256" key="1">
    <source>
        <dbReference type="SAM" id="Coils"/>
    </source>
</evidence>
<sequence>MSDREVVKLNSILKQRDEEIAKLKAENAKHASDFAATAMSAKELAAAVNDAANLVKNAAGIVTVVNGLAVTLRAAADRAAAHERAADRVETIEVAERRAVVPKATEDYVDAPEVAAENTAAPESVHDSAAALDEVAAENNAAPEAADNTAAPEAADNTAAPEAAENTAAISNDLAAALEGAMDDDTGPTTFHKMKYQHEQAHEEMVGVLVERGAVEGIIEQSWDTKRANVGVVVHDEQQLVLDYIFTDCNSGVFRRDTIHEERGEKVVLWQHLFLKGTTIVEYLLKIRAVRNEGSGQCVEIMSEDENGLPKEAKTNLAKITRSKNAQRARVDGEIRLAAYEHGQTALTLVGTMEAKEMRSEGRGDVNTVYMSIKGIMEEIEKNFHKPDVVDERSQKHFVEEIIPSPPPLTVEEENMLDGVGGLENMLYEKGKRVKGTLKEEVDKFLWREGDKVWAAFGVTVDKSTEGFVPLTNYPGGGFKDLSKEGFVLGETTGVYFFNEIAPNICRVTRVQTVDLKFTGLLQKAVMDKAIDYLAKGQLVEANRLQEKFRRNGKEVDAEVRGALVERMREGVELEEDQKKVFGELEELFSGEGERGWGPLESPYEGVKMQIKYRQQLRGKKSIALGRALCEVDCAAEEAAAWYFEFCSTERMATDREEGNLARLEIQTYRGKPNEKVVATVKIFPKFISNREFVNKLTLRKDTHKSISVAVWPLKDEVDYGGSAGTFLRGTTQAIFIATNIENVSGIPQCKIELLQHVDAAGHLPKSLVDKKTPNTLGVVAELRTSFNKDEEVDKAALVSLVNIIKNEHQDYTDEEKGAIRKGKEFYEKCKEGRNFDDLKSPDERVKMKLVHVDGASSATGFATTVVDASVEECAAYEFSKLGNREDTRNSKKQGITFLKVIKVNPHTIYYVTTRELGLPGFAPRDFRSKITWCKEDDGKLVIDVADTVELHTDFPVKAGNVLGNAHTVLVFEPLDPIGGVPQTSVTFTTKVDLGGNFYSSIMNKLVPRFLAQVSNMRRKFDRSRDIDASTRIKITSRILEIKEMSTETFDAKFVVPEGKKKVKGALPLSDTWIKVEEKGKGWGNTTVTVGAGLEEAAAYFWDFESRVHQETTGDVERVVEEKKGTWEVVVRKRQKLESKQGVKNRDREFWNVMKLHKMDKDTIVIVMEPIKENLEESDALSNTQRSTVQRLSGLLRSTAQRASEQVAIKFTKRGEKATKVEFVTKVELGSSVSLEAIKLTLERHLDEATEAQRYFIDFVPLIEMSKQVGEAFGADLVWDGGQLGGAHSRKDRERHVEEVCNKNVALREVVKKYPWFVTLLKRARLCELSSNSSVSTKLECVEEKEARVIGNNLMPCLKSRKVIGAGVDRWRLQNRAVGELFEEFPWMEGMFVEIGKGVVKGAPWGLLWRVTVGAVTSMVDLVTDVYVTYMFWSDKKYGYFKASLASLMVSIGFQMFAVWIQNKELGILRVLREWFPILIGFKPAVDAYRVANGEKQKAGQAFDALTEMAFMKGIMTLTLTR</sequence>
<feature type="region of interest" description="Disordered" evidence="2">
    <location>
        <begin position="139"/>
        <end position="161"/>
    </location>
</feature>
<gene>
    <name evidence="3" type="ORF">TrCOL_g6642</name>
</gene>
<evidence type="ECO:0000313" key="4">
    <source>
        <dbReference type="Proteomes" id="UP001165065"/>
    </source>
</evidence>
<feature type="coiled-coil region" evidence="1">
    <location>
        <begin position="6"/>
        <end position="33"/>
    </location>
</feature>
<dbReference type="Proteomes" id="UP001165065">
    <property type="component" value="Unassembled WGS sequence"/>
</dbReference>
<reference evidence="4" key="1">
    <citation type="journal article" date="2023" name="Commun. Biol.">
        <title>Genome analysis of Parmales, the sister group of diatoms, reveals the evolutionary specialization of diatoms from phago-mixotrophs to photoautotrophs.</title>
        <authorList>
            <person name="Ban H."/>
            <person name="Sato S."/>
            <person name="Yoshikawa S."/>
            <person name="Yamada K."/>
            <person name="Nakamura Y."/>
            <person name="Ichinomiya M."/>
            <person name="Sato N."/>
            <person name="Blanc-Mathieu R."/>
            <person name="Endo H."/>
            <person name="Kuwata A."/>
            <person name="Ogata H."/>
        </authorList>
    </citation>
    <scope>NUCLEOTIDE SEQUENCE [LARGE SCALE GENOMIC DNA]</scope>
</reference>
<evidence type="ECO:0000313" key="3">
    <source>
        <dbReference type="EMBL" id="GMI48438.1"/>
    </source>
</evidence>
<organism evidence="3 4">
    <name type="scientific">Triparma columacea</name>
    <dbReference type="NCBI Taxonomy" id="722753"/>
    <lineage>
        <taxon>Eukaryota</taxon>
        <taxon>Sar</taxon>
        <taxon>Stramenopiles</taxon>
        <taxon>Ochrophyta</taxon>
        <taxon>Bolidophyceae</taxon>
        <taxon>Parmales</taxon>
        <taxon>Triparmaceae</taxon>
        <taxon>Triparma</taxon>
    </lineage>
</organism>
<accession>A0A9W7GQU4</accession>
<comment type="caution">
    <text evidence="3">The sequence shown here is derived from an EMBL/GenBank/DDBJ whole genome shotgun (WGS) entry which is preliminary data.</text>
</comment>
<keyword evidence="1" id="KW-0175">Coiled coil</keyword>
<dbReference type="EMBL" id="BRYA01000399">
    <property type="protein sequence ID" value="GMI48438.1"/>
    <property type="molecule type" value="Genomic_DNA"/>
</dbReference>
<proteinExistence type="predicted"/>
<dbReference type="Gene3D" id="3.30.530.20">
    <property type="match status" value="2"/>
</dbReference>
<dbReference type="OrthoDB" id="206224at2759"/>
<dbReference type="InterPro" id="IPR023393">
    <property type="entry name" value="START-like_dom_sf"/>
</dbReference>
<keyword evidence="4" id="KW-1185">Reference proteome</keyword>
<name>A0A9W7GQU4_9STRA</name>
<protein>
    <submittedName>
        <fullName evidence="3">Uncharacterized protein</fullName>
    </submittedName>
</protein>
<evidence type="ECO:0000256" key="2">
    <source>
        <dbReference type="SAM" id="MobiDB-lite"/>
    </source>
</evidence>